<evidence type="ECO:0000259" key="7">
    <source>
        <dbReference type="Pfam" id="PF00892"/>
    </source>
</evidence>
<keyword evidence="5 6" id="KW-0472">Membrane</keyword>
<feature type="transmembrane region" description="Helical" evidence="6">
    <location>
        <begin position="209"/>
        <end position="228"/>
    </location>
</feature>
<evidence type="ECO:0000256" key="2">
    <source>
        <dbReference type="ARBA" id="ARBA00009853"/>
    </source>
</evidence>
<feature type="transmembrane region" description="Helical" evidence="6">
    <location>
        <begin position="100"/>
        <end position="121"/>
    </location>
</feature>
<feature type="transmembrane region" description="Helical" evidence="6">
    <location>
        <begin position="265"/>
        <end position="281"/>
    </location>
</feature>
<comment type="similarity">
    <text evidence="2">Belongs to the drug/metabolite transporter (DMT) superfamily. 10 TMS drug/metabolite exporter (DME) (TC 2.A.7.3) family.</text>
</comment>
<dbReference type="PANTHER" id="PTHR22911:SF6">
    <property type="entry name" value="SOLUTE CARRIER FAMILY 35 MEMBER G1"/>
    <property type="match status" value="1"/>
</dbReference>
<feature type="transmembrane region" description="Helical" evidence="6">
    <location>
        <begin position="130"/>
        <end position="147"/>
    </location>
</feature>
<feature type="transmembrane region" description="Helical" evidence="6">
    <location>
        <begin position="184"/>
        <end position="203"/>
    </location>
</feature>
<proteinExistence type="inferred from homology"/>
<feature type="transmembrane region" description="Helical" evidence="6">
    <location>
        <begin position="12"/>
        <end position="32"/>
    </location>
</feature>
<gene>
    <name evidence="8" type="ORF">HCU73_00750</name>
</gene>
<feature type="domain" description="EamA" evidence="7">
    <location>
        <begin position="153"/>
        <end position="279"/>
    </location>
</feature>
<dbReference type="Proteomes" id="UP000526408">
    <property type="component" value="Unassembled WGS sequence"/>
</dbReference>
<dbReference type="Pfam" id="PF00892">
    <property type="entry name" value="EamA"/>
    <property type="match status" value="2"/>
</dbReference>
<dbReference type="SUPFAM" id="SSF103481">
    <property type="entry name" value="Multidrug resistance efflux transporter EmrE"/>
    <property type="match status" value="2"/>
</dbReference>
<evidence type="ECO:0000256" key="4">
    <source>
        <dbReference type="ARBA" id="ARBA00022989"/>
    </source>
</evidence>
<dbReference type="AlphaFoldDB" id="A0A7X6GVF7"/>
<comment type="caution">
    <text evidence="8">The sequence shown here is derived from an EMBL/GenBank/DDBJ whole genome shotgun (WGS) entry which is preliminary data.</text>
</comment>
<keyword evidence="9" id="KW-1185">Reference proteome</keyword>
<accession>A0A7X6GVF7</accession>
<dbReference type="InterPro" id="IPR000620">
    <property type="entry name" value="EamA_dom"/>
</dbReference>
<name>A0A7X6GVF7_9RHOB</name>
<dbReference type="GO" id="GO:0016020">
    <property type="term" value="C:membrane"/>
    <property type="evidence" value="ECO:0007669"/>
    <property type="project" value="UniProtKB-SubCell"/>
</dbReference>
<feature type="domain" description="EamA" evidence="7">
    <location>
        <begin position="26"/>
        <end position="143"/>
    </location>
</feature>
<reference evidence="8 9" key="1">
    <citation type="submission" date="2020-04" db="EMBL/GenBank/DDBJ databases">
        <authorList>
            <person name="Yoon J."/>
        </authorList>
    </citation>
    <scope>NUCLEOTIDE SEQUENCE [LARGE SCALE GENOMIC DNA]</scope>
    <source>
        <strain evidence="8 9">KMU-115</strain>
    </source>
</reference>
<sequence>MSDPAPPRSDNLRGAAWLIADMSLNIWALSIVKAVGADYPSVQIVFLRVCVGLVVILPWVWRDRGVLGQGGQWRLQALRVGLSALTLAASFHAIARVPFAVFSALNFTRPILLMVLAALLLSERIPARRWAAAGVALLGALIAASPGEIAASWGLAALVLAVVTGTLAVIVTRRLKGTPEVVMMLVYTAGIAVVMAPLAALSWEPVAAGHWPFLIVVGISAQLAQLCFIRAHWLGDAGVLGPVSYLSLVLSTAAGYLAFGEVPGWPLLLGAALILAANLAVTRAR</sequence>
<evidence type="ECO:0000256" key="1">
    <source>
        <dbReference type="ARBA" id="ARBA00004141"/>
    </source>
</evidence>
<evidence type="ECO:0000256" key="3">
    <source>
        <dbReference type="ARBA" id="ARBA00022692"/>
    </source>
</evidence>
<keyword evidence="4 6" id="KW-1133">Transmembrane helix</keyword>
<feature type="transmembrane region" description="Helical" evidence="6">
    <location>
        <begin position="44"/>
        <end position="61"/>
    </location>
</feature>
<keyword evidence="3 6" id="KW-0812">Transmembrane</keyword>
<comment type="subcellular location">
    <subcellularLocation>
        <location evidence="1">Membrane</location>
        <topology evidence="1">Multi-pass membrane protein</topology>
    </subcellularLocation>
</comment>
<organism evidence="8 9">
    <name type="scientific">Roseicyclus persicicus</name>
    <dbReference type="NCBI Taxonomy" id="2650661"/>
    <lineage>
        <taxon>Bacteria</taxon>
        <taxon>Pseudomonadati</taxon>
        <taxon>Pseudomonadota</taxon>
        <taxon>Alphaproteobacteria</taxon>
        <taxon>Rhodobacterales</taxon>
        <taxon>Roseobacteraceae</taxon>
        <taxon>Roseicyclus</taxon>
    </lineage>
</organism>
<protein>
    <submittedName>
        <fullName evidence="8">DMT family transporter</fullName>
    </submittedName>
</protein>
<evidence type="ECO:0000313" key="8">
    <source>
        <dbReference type="EMBL" id="NKX43104.1"/>
    </source>
</evidence>
<evidence type="ECO:0000256" key="6">
    <source>
        <dbReference type="SAM" id="Phobius"/>
    </source>
</evidence>
<dbReference type="PANTHER" id="PTHR22911">
    <property type="entry name" value="ACYL-MALONYL CONDENSING ENZYME-RELATED"/>
    <property type="match status" value="1"/>
</dbReference>
<dbReference type="InterPro" id="IPR037185">
    <property type="entry name" value="EmrE-like"/>
</dbReference>
<feature type="transmembrane region" description="Helical" evidence="6">
    <location>
        <begin position="153"/>
        <end position="172"/>
    </location>
</feature>
<dbReference type="RefSeq" id="WP_168621496.1">
    <property type="nucleotide sequence ID" value="NZ_JAAZQQ010000001.1"/>
</dbReference>
<evidence type="ECO:0000313" key="9">
    <source>
        <dbReference type="Proteomes" id="UP000526408"/>
    </source>
</evidence>
<dbReference type="EMBL" id="JAAZQQ010000001">
    <property type="protein sequence ID" value="NKX43104.1"/>
    <property type="molecule type" value="Genomic_DNA"/>
</dbReference>
<evidence type="ECO:0000256" key="5">
    <source>
        <dbReference type="ARBA" id="ARBA00023136"/>
    </source>
</evidence>
<feature type="transmembrane region" description="Helical" evidence="6">
    <location>
        <begin position="240"/>
        <end position="259"/>
    </location>
</feature>